<evidence type="ECO:0000313" key="2">
    <source>
        <dbReference type="EMBL" id="PMD05558.1"/>
    </source>
</evidence>
<dbReference type="Proteomes" id="UP000235598">
    <property type="component" value="Unassembled WGS sequence"/>
</dbReference>
<organism evidence="2 3">
    <name type="scientific">Brevibacterium paucivorans</name>
    <dbReference type="NCBI Taxonomy" id="170994"/>
    <lineage>
        <taxon>Bacteria</taxon>
        <taxon>Bacillati</taxon>
        <taxon>Actinomycetota</taxon>
        <taxon>Actinomycetes</taxon>
        <taxon>Micrococcales</taxon>
        <taxon>Brevibacteriaceae</taxon>
        <taxon>Brevibacterium</taxon>
    </lineage>
</organism>
<dbReference type="GO" id="GO:0016491">
    <property type="term" value="F:oxidoreductase activity"/>
    <property type="evidence" value="ECO:0007669"/>
    <property type="project" value="InterPro"/>
</dbReference>
<name>A0A2N6VNE4_9MICO</name>
<accession>A0A2N6VNE4</accession>
<gene>
    <name evidence="2" type="ORF">CJ199_05975</name>
</gene>
<dbReference type="OrthoDB" id="8156917at2"/>
<feature type="region of interest" description="Disordered" evidence="1">
    <location>
        <begin position="107"/>
        <end position="133"/>
    </location>
</feature>
<dbReference type="Gene3D" id="3.40.109.10">
    <property type="entry name" value="NADH Oxidase"/>
    <property type="match status" value="1"/>
</dbReference>
<dbReference type="EMBL" id="PNHK01000002">
    <property type="protein sequence ID" value="PMD05558.1"/>
    <property type="molecule type" value="Genomic_DNA"/>
</dbReference>
<sequence>MSFSEATFERVFATAGWAPSAHNTQPWVPHVSALSESRASLTVRVDPERTLPVTDPHAMDLGLSLGCWVEAANIALGAEGARIVEVRVLGEGHGMWLELDVAGVGERGADSATGPSLGAGTGTHETDSGAGFEPAEVLDRQVDRGKLVPRTDRLEEALSQFAQTNFAYTSGPIASAQIPEPIWSDASRYAQAAALSPREALDETLEWLRLDDTDPRYYQDGLTAETLRIPRAVARAGARLIKAGSDTLLNTVSRTGVWSTMLPTFASRKAPDRVVLALHRDHASQVSAEEWVQAGRDLLRLWLLFARHGLRVAVESQLKDTPLSAAMLCDVLRRTDPQGNFVPFAVFSVGESAGEVPKSHRLVENQT</sequence>
<dbReference type="InterPro" id="IPR000415">
    <property type="entry name" value="Nitroreductase-like"/>
</dbReference>
<evidence type="ECO:0000256" key="1">
    <source>
        <dbReference type="SAM" id="MobiDB-lite"/>
    </source>
</evidence>
<evidence type="ECO:0000313" key="3">
    <source>
        <dbReference type="Proteomes" id="UP000235598"/>
    </source>
</evidence>
<reference evidence="2 3" key="1">
    <citation type="submission" date="2017-09" db="EMBL/GenBank/DDBJ databases">
        <title>Bacterial strain isolated from the female urinary microbiota.</title>
        <authorList>
            <person name="Thomas-White K."/>
            <person name="Kumar N."/>
            <person name="Forster S."/>
            <person name="Putonti C."/>
            <person name="Lawley T."/>
            <person name="Wolfe A.J."/>
        </authorList>
    </citation>
    <scope>NUCLEOTIDE SEQUENCE [LARGE SCALE GENOMIC DNA]</scope>
    <source>
        <strain evidence="2 3">UMB1301</strain>
    </source>
</reference>
<dbReference type="SUPFAM" id="SSF55469">
    <property type="entry name" value="FMN-dependent nitroreductase-like"/>
    <property type="match status" value="1"/>
</dbReference>
<evidence type="ECO:0008006" key="4">
    <source>
        <dbReference type="Google" id="ProtNLM"/>
    </source>
</evidence>
<comment type="caution">
    <text evidence="2">The sequence shown here is derived from an EMBL/GenBank/DDBJ whole genome shotgun (WGS) entry which is preliminary data.</text>
</comment>
<dbReference type="AlphaFoldDB" id="A0A2N6VNE4"/>
<protein>
    <recommendedName>
        <fullName evidence="4">Nitroreductase</fullName>
    </recommendedName>
</protein>
<proteinExistence type="predicted"/>
<dbReference type="RefSeq" id="WP_102238580.1">
    <property type="nucleotide sequence ID" value="NZ_PNHK01000002.1"/>
</dbReference>